<evidence type="ECO:0000313" key="2">
    <source>
        <dbReference type="EMBL" id="CAG8630443.1"/>
    </source>
</evidence>
<feature type="non-terminal residue" evidence="2">
    <location>
        <position position="77"/>
    </location>
</feature>
<feature type="region of interest" description="Disordered" evidence="1">
    <location>
        <begin position="52"/>
        <end position="77"/>
    </location>
</feature>
<evidence type="ECO:0000313" key="3">
    <source>
        <dbReference type="Proteomes" id="UP000789759"/>
    </source>
</evidence>
<proteinExistence type="predicted"/>
<dbReference type="EMBL" id="CAJVQA010005920">
    <property type="protein sequence ID" value="CAG8630443.1"/>
    <property type="molecule type" value="Genomic_DNA"/>
</dbReference>
<dbReference type="AlphaFoldDB" id="A0A9N9D849"/>
<gene>
    <name evidence="2" type="ORF">CPELLU_LOCUS8360</name>
</gene>
<organism evidence="2 3">
    <name type="scientific">Cetraspora pellucida</name>
    <dbReference type="NCBI Taxonomy" id="1433469"/>
    <lineage>
        <taxon>Eukaryota</taxon>
        <taxon>Fungi</taxon>
        <taxon>Fungi incertae sedis</taxon>
        <taxon>Mucoromycota</taxon>
        <taxon>Glomeromycotina</taxon>
        <taxon>Glomeromycetes</taxon>
        <taxon>Diversisporales</taxon>
        <taxon>Gigasporaceae</taxon>
        <taxon>Cetraspora</taxon>
    </lineage>
</organism>
<evidence type="ECO:0000256" key="1">
    <source>
        <dbReference type="SAM" id="MobiDB-lite"/>
    </source>
</evidence>
<reference evidence="2" key="1">
    <citation type="submission" date="2021-06" db="EMBL/GenBank/DDBJ databases">
        <authorList>
            <person name="Kallberg Y."/>
            <person name="Tangrot J."/>
            <person name="Rosling A."/>
        </authorList>
    </citation>
    <scope>NUCLEOTIDE SEQUENCE</scope>
    <source>
        <strain evidence="2">FL966</strain>
    </source>
</reference>
<keyword evidence="3" id="KW-1185">Reference proteome</keyword>
<protein>
    <submittedName>
        <fullName evidence="2">24600_t:CDS:1</fullName>
    </submittedName>
</protein>
<sequence length="77" mass="9364">MPQHKSSRQAANRRYYERNRERILQLRRASRNDTRARLQFLDYIIESSQHQMMQVSRPIVQASRPEEDKSETNNYLN</sequence>
<comment type="caution">
    <text evidence="2">The sequence shown here is derived from an EMBL/GenBank/DDBJ whole genome shotgun (WGS) entry which is preliminary data.</text>
</comment>
<dbReference type="Proteomes" id="UP000789759">
    <property type="component" value="Unassembled WGS sequence"/>
</dbReference>
<accession>A0A9N9D849</accession>
<name>A0A9N9D849_9GLOM</name>